<dbReference type="RefSeq" id="WP_259543065.1">
    <property type="nucleotide sequence ID" value="NZ_JANLCJ010000234.1"/>
</dbReference>
<name>A0ABT2HAA8_9MICO</name>
<dbReference type="Proteomes" id="UP001165586">
    <property type="component" value="Unassembled WGS sequence"/>
</dbReference>
<keyword evidence="2" id="KW-1185">Reference proteome</keyword>
<organism evidence="1 2">
    <name type="scientific">Herbiconiux daphne</name>
    <dbReference type="NCBI Taxonomy" id="2970914"/>
    <lineage>
        <taxon>Bacteria</taxon>
        <taxon>Bacillati</taxon>
        <taxon>Actinomycetota</taxon>
        <taxon>Actinomycetes</taxon>
        <taxon>Micrococcales</taxon>
        <taxon>Microbacteriaceae</taxon>
        <taxon>Herbiconiux</taxon>
    </lineage>
</organism>
<evidence type="ECO:0000313" key="1">
    <source>
        <dbReference type="EMBL" id="MCS5736864.1"/>
    </source>
</evidence>
<dbReference type="EMBL" id="JANLCJ010000234">
    <property type="protein sequence ID" value="MCS5736864.1"/>
    <property type="molecule type" value="Genomic_DNA"/>
</dbReference>
<dbReference type="Pfam" id="PF17236">
    <property type="entry name" value="SU10_MCP"/>
    <property type="match status" value="1"/>
</dbReference>
<sequence length="285" mass="30887">IHNNTQLPAKVVSVSDTANATANYGRGRELMYQLEKAGAEIKRDLEAVFLTNGPGTGFGNAGTISGVPTGTSNVRTTGGVRALIGTTGANRTVNLAGHTGVEPDQDFGAIVVKDVKPAAGAAGNMDFTQVEFEAALWDITAQLYLAGSKANTIMIHPSLAKYFTGLMEKEGTVGATRVRMFENRKDIDVQVNVITDPLGQKFRVIYNRHMPKYKVGTDLSSPVAADRQDALFIFNSADWTQMVLRAPQRTELAKQGDSTQYMITMETGLRHRNPYASAWLTFSPK</sequence>
<gene>
    <name evidence="1" type="ORF">N1032_24335</name>
</gene>
<accession>A0ABT2HAA8</accession>
<protein>
    <submittedName>
        <fullName evidence="1">DUF5309 domain-containing protein</fullName>
    </submittedName>
</protein>
<reference evidence="1" key="1">
    <citation type="submission" date="2022-08" db="EMBL/GenBank/DDBJ databases">
        <authorList>
            <person name="Deng Y."/>
            <person name="Han X.-F."/>
            <person name="Zhang Y.-Q."/>
        </authorList>
    </citation>
    <scope>NUCLEOTIDE SEQUENCE</scope>
    <source>
        <strain evidence="1">CPCC 203386</strain>
    </source>
</reference>
<dbReference type="InterPro" id="IPR035198">
    <property type="entry name" value="SU10_MCP"/>
</dbReference>
<feature type="non-terminal residue" evidence="1">
    <location>
        <position position="1"/>
    </location>
</feature>
<comment type="caution">
    <text evidence="1">The sequence shown here is derived from an EMBL/GenBank/DDBJ whole genome shotgun (WGS) entry which is preliminary data.</text>
</comment>
<proteinExistence type="predicted"/>
<evidence type="ECO:0000313" key="2">
    <source>
        <dbReference type="Proteomes" id="UP001165586"/>
    </source>
</evidence>